<dbReference type="EMBL" id="CAJHJT010000001">
    <property type="protein sequence ID" value="CAD6996232.1"/>
    <property type="molecule type" value="Genomic_DNA"/>
</dbReference>
<evidence type="ECO:0000256" key="5">
    <source>
        <dbReference type="SAM" id="Phobius"/>
    </source>
</evidence>
<evidence type="ECO:0000259" key="6">
    <source>
        <dbReference type="PROSITE" id="PS50801"/>
    </source>
</evidence>
<keyword evidence="4 5" id="KW-0472">Membrane</keyword>
<feature type="transmembrane region" description="Helical" evidence="5">
    <location>
        <begin position="446"/>
        <end position="464"/>
    </location>
</feature>
<evidence type="ECO:0000256" key="2">
    <source>
        <dbReference type="ARBA" id="ARBA00022692"/>
    </source>
</evidence>
<dbReference type="GO" id="GO:0016020">
    <property type="term" value="C:membrane"/>
    <property type="evidence" value="ECO:0007669"/>
    <property type="project" value="UniProtKB-SubCell"/>
</dbReference>
<feature type="transmembrane region" description="Helical" evidence="5">
    <location>
        <begin position="120"/>
        <end position="141"/>
    </location>
</feature>
<keyword evidence="3 5" id="KW-1133">Transmembrane helix</keyword>
<accession>A0A811UAE8</accession>
<feature type="transmembrane region" description="Helical" evidence="5">
    <location>
        <begin position="264"/>
        <end position="282"/>
    </location>
</feature>
<feature type="transmembrane region" description="Helical" evidence="5">
    <location>
        <begin position="373"/>
        <end position="396"/>
    </location>
</feature>
<sequence>MRFFIKRTFRLPQLTNYNSQNPNDGGGVHKQTVAATEKLPEGALVKSEPDHSNNVNSIQSAEIVVENKSLEELKPIKNGEFQDTKVVIDTVKYEQPPEKNWILRRLYFLNWLKAYDRETAIADLIAGVTLGLTIIPQSIAYAALAGLSSEYGLYSAIVGKVFYALFGTIPQVSIGPTSLMSLMVLQFVGERPVEFVFILSFMAGLVELLMGVFQLGFIVNFIPTPVTKAFTSATAFIVAAVQFKSLLGLKGKGLPSIGEVFKKIHYSDTILGCICLVTLLALRKLSHINFKESTPTTRKLQKFFWYISISRNALVVFICSAVTFIWVQKRSVEAVPYTLTTKVTSAHLTFSLPPFVLDYKNTTLVFTDIIHELGSGILVVPIVAILANVAIAKAFVKDNRLDASQEMLTLGICNLSGAFFNCMPTCGAFTRSAVSQASGVRTPLSGIYTALLVYLALNVLTPYFGFIPKPAIAAMLIAAVVFMIDFSPIRELWHTNKKDFISWVGCFIVCIGAGVEVGLFFGIVMNMVFVLLRLGNPKVEVTLKECENRNYIFVSPLSDIYYSGIEYIRDKINDACLLYRDDFPVVLDCRRFMQFDATFVDVVSAVAKELHERGVLLVLYGLREDLQKLMHKSKILISVRMNVFVPPIYRQRNQ</sequence>
<evidence type="ECO:0000256" key="4">
    <source>
        <dbReference type="ARBA" id="ARBA00023136"/>
    </source>
</evidence>
<dbReference type="PROSITE" id="PS50801">
    <property type="entry name" value="STAS"/>
    <property type="match status" value="1"/>
</dbReference>
<feature type="transmembrane region" description="Helical" evidence="5">
    <location>
        <begin position="161"/>
        <end position="185"/>
    </location>
</feature>
<name>A0A811UAE8_CERCA</name>
<reference evidence="7" key="1">
    <citation type="submission" date="2020-11" db="EMBL/GenBank/DDBJ databases">
        <authorList>
            <person name="Whitehead M."/>
        </authorList>
    </citation>
    <scope>NUCLEOTIDE SEQUENCE</scope>
    <source>
        <strain evidence="7">EGII</strain>
    </source>
</reference>
<keyword evidence="8" id="KW-1185">Reference proteome</keyword>
<keyword evidence="2 5" id="KW-0812">Transmembrane</keyword>
<dbReference type="Pfam" id="PF00916">
    <property type="entry name" value="Sulfate_transp"/>
    <property type="match status" value="1"/>
</dbReference>
<feature type="transmembrane region" description="Helical" evidence="5">
    <location>
        <begin position="471"/>
        <end position="489"/>
    </location>
</feature>
<evidence type="ECO:0000313" key="8">
    <source>
        <dbReference type="Proteomes" id="UP000606786"/>
    </source>
</evidence>
<organism evidence="7 8">
    <name type="scientific">Ceratitis capitata</name>
    <name type="common">Mediterranean fruit fly</name>
    <name type="synonym">Tephritis capitata</name>
    <dbReference type="NCBI Taxonomy" id="7213"/>
    <lineage>
        <taxon>Eukaryota</taxon>
        <taxon>Metazoa</taxon>
        <taxon>Ecdysozoa</taxon>
        <taxon>Arthropoda</taxon>
        <taxon>Hexapoda</taxon>
        <taxon>Insecta</taxon>
        <taxon>Pterygota</taxon>
        <taxon>Neoptera</taxon>
        <taxon>Endopterygota</taxon>
        <taxon>Diptera</taxon>
        <taxon>Brachycera</taxon>
        <taxon>Muscomorpha</taxon>
        <taxon>Tephritoidea</taxon>
        <taxon>Tephritidae</taxon>
        <taxon>Ceratitis</taxon>
        <taxon>Ceratitis</taxon>
    </lineage>
</organism>
<dbReference type="OrthoDB" id="288203at2759"/>
<dbReference type="InterPro" id="IPR036513">
    <property type="entry name" value="STAS_dom_sf"/>
</dbReference>
<dbReference type="Proteomes" id="UP000606786">
    <property type="component" value="Unassembled WGS sequence"/>
</dbReference>
<dbReference type="Pfam" id="PF01740">
    <property type="entry name" value="STAS"/>
    <property type="match status" value="1"/>
</dbReference>
<dbReference type="InterPro" id="IPR011547">
    <property type="entry name" value="SLC26A/SulP_dom"/>
</dbReference>
<proteinExistence type="predicted"/>
<dbReference type="InterPro" id="IPR001902">
    <property type="entry name" value="SLC26A/SulP_fam"/>
</dbReference>
<dbReference type="CDD" id="cd07042">
    <property type="entry name" value="STAS_SulP_like_sulfate_transporter"/>
    <property type="match status" value="1"/>
</dbReference>
<dbReference type="PANTHER" id="PTHR11814">
    <property type="entry name" value="SULFATE TRANSPORTER"/>
    <property type="match status" value="1"/>
</dbReference>
<dbReference type="AlphaFoldDB" id="A0A811UAE8"/>
<evidence type="ECO:0000313" key="7">
    <source>
        <dbReference type="EMBL" id="CAD6996232.1"/>
    </source>
</evidence>
<comment type="caution">
    <text evidence="7">The sequence shown here is derived from an EMBL/GenBank/DDBJ whole genome shotgun (WGS) entry which is preliminary data.</text>
</comment>
<feature type="domain" description="STAS" evidence="6">
    <location>
        <begin position="558"/>
        <end position="654"/>
    </location>
</feature>
<feature type="transmembrane region" description="Helical" evidence="5">
    <location>
        <begin position="501"/>
        <end position="534"/>
    </location>
</feature>
<dbReference type="InterPro" id="IPR002645">
    <property type="entry name" value="STAS_dom"/>
</dbReference>
<protein>
    <submittedName>
        <fullName evidence="7">(Mediterranean fruit fly) hypothetical protein</fullName>
    </submittedName>
</protein>
<feature type="transmembrane region" description="Helical" evidence="5">
    <location>
        <begin position="197"/>
        <end position="222"/>
    </location>
</feature>
<dbReference type="Gene3D" id="3.30.750.24">
    <property type="entry name" value="STAS domain"/>
    <property type="match status" value="1"/>
</dbReference>
<evidence type="ECO:0000256" key="3">
    <source>
        <dbReference type="ARBA" id="ARBA00022989"/>
    </source>
</evidence>
<feature type="transmembrane region" description="Helical" evidence="5">
    <location>
        <begin position="303"/>
        <end position="327"/>
    </location>
</feature>
<evidence type="ECO:0000256" key="1">
    <source>
        <dbReference type="ARBA" id="ARBA00004141"/>
    </source>
</evidence>
<gene>
    <name evidence="7" type="ORF">CCAP1982_LOCUS4917</name>
</gene>
<dbReference type="SUPFAM" id="SSF52091">
    <property type="entry name" value="SpoIIaa-like"/>
    <property type="match status" value="1"/>
</dbReference>
<comment type="subcellular location">
    <subcellularLocation>
        <location evidence="1">Membrane</location>
        <topology evidence="1">Multi-pass membrane protein</topology>
    </subcellularLocation>
</comment>
<dbReference type="GO" id="GO:0055085">
    <property type="term" value="P:transmembrane transport"/>
    <property type="evidence" value="ECO:0007669"/>
    <property type="project" value="InterPro"/>
</dbReference>